<evidence type="ECO:0000313" key="2">
    <source>
        <dbReference type="EMBL" id="MFC4996689.1"/>
    </source>
</evidence>
<dbReference type="InterPro" id="IPR008538">
    <property type="entry name" value="Uma2"/>
</dbReference>
<dbReference type="Proteomes" id="UP001595912">
    <property type="component" value="Unassembled WGS sequence"/>
</dbReference>
<keyword evidence="3" id="KW-1185">Reference proteome</keyword>
<dbReference type="Gene3D" id="3.90.1570.10">
    <property type="entry name" value="tt1808, chain A"/>
    <property type="match status" value="1"/>
</dbReference>
<dbReference type="SUPFAM" id="SSF52980">
    <property type="entry name" value="Restriction endonuclease-like"/>
    <property type="match status" value="1"/>
</dbReference>
<dbReference type="InterPro" id="IPR012296">
    <property type="entry name" value="Nuclease_put_TT1808"/>
</dbReference>
<comment type="caution">
    <text evidence="2">The sequence shown here is derived from an EMBL/GenBank/DDBJ whole genome shotgun (WGS) entry which is preliminary data.</text>
</comment>
<name>A0ABV9VKV0_9ACTN</name>
<dbReference type="PANTHER" id="PTHR35400:SF3">
    <property type="entry name" value="SLL1072 PROTEIN"/>
    <property type="match status" value="1"/>
</dbReference>
<reference evidence="3" key="1">
    <citation type="journal article" date="2019" name="Int. J. Syst. Evol. Microbiol.">
        <title>The Global Catalogue of Microorganisms (GCM) 10K type strain sequencing project: providing services to taxonomists for standard genome sequencing and annotation.</title>
        <authorList>
            <consortium name="The Broad Institute Genomics Platform"/>
            <consortium name="The Broad Institute Genome Sequencing Center for Infectious Disease"/>
            <person name="Wu L."/>
            <person name="Ma J."/>
        </authorList>
    </citation>
    <scope>NUCLEOTIDE SEQUENCE [LARGE SCALE GENOMIC DNA]</scope>
    <source>
        <strain evidence="3">CGMCC 4.7152</strain>
    </source>
</reference>
<keyword evidence="2" id="KW-0378">Hydrolase</keyword>
<dbReference type="Pfam" id="PF05685">
    <property type="entry name" value="Uma2"/>
    <property type="match status" value="1"/>
</dbReference>
<accession>A0ABV9VKV0</accession>
<sequence length="184" mass="20693">MRVMDCMLIEIPEVDPTDGLYTVDDVLRLAPTRKYRFEVHGGVLRVMPPPAWRHQKIASRLERFFEDSGRVTCQGNGVKFDNHNFRIPDVLVLKRGAVVDEDSSVHAPDLFEILVEVVSPGTVDEDRLVKSKLYASADIPEYWLVERRPDGYVVLIGHRESDVAYSWDSEIALEELLAGGGGLG</sequence>
<dbReference type="GO" id="GO:0004519">
    <property type="term" value="F:endonuclease activity"/>
    <property type="evidence" value="ECO:0007669"/>
    <property type="project" value="UniProtKB-KW"/>
</dbReference>
<evidence type="ECO:0000259" key="1">
    <source>
        <dbReference type="Pfam" id="PF05685"/>
    </source>
</evidence>
<proteinExistence type="predicted"/>
<dbReference type="EMBL" id="JBHSIU010000004">
    <property type="protein sequence ID" value="MFC4996689.1"/>
    <property type="molecule type" value="Genomic_DNA"/>
</dbReference>
<dbReference type="PANTHER" id="PTHR35400">
    <property type="entry name" value="SLR1083 PROTEIN"/>
    <property type="match status" value="1"/>
</dbReference>
<evidence type="ECO:0000313" key="3">
    <source>
        <dbReference type="Proteomes" id="UP001595912"/>
    </source>
</evidence>
<feature type="domain" description="Putative restriction endonuclease" evidence="1">
    <location>
        <begin position="24"/>
        <end position="148"/>
    </location>
</feature>
<organism evidence="2 3">
    <name type="scientific">Dactylosporangium cerinum</name>
    <dbReference type="NCBI Taxonomy" id="1434730"/>
    <lineage>
        <taxon>Bacteria</taxon>
        <taxon>Bacillati</taxon>
        <taxon>Actinomycetota</taxon>
        <taxon>Actinomycetes</taxon>
        <taxon>Micromonosporales</taxon>
        <taxon>Micromonosporaceae</taxon>
        <taxon>Dactylosporangium</taxon>
    </lineage>
</organism>
<dbReference type="CDD" id="cd06260">
    <property type="entry name" value="DUF820-like"/>
    <property type="match status" value="1"/>
</dbReference>
<dbReference type="RefSeq" id="WP_380112908.1">
    <property type="nucleotide sequence ID" value="NZ_JBHSIU010000004.1"/>
</dbReference>
<protein>
    <submittedName>
        <fullName evidence="2">Uma2 family endonuclease</fullName>
    </submittedName>
</protein>
<dbReference type="InterPro" id="IPR011335">
    <property type="entry name" value="Restrct_endonuc-II-like"/>
</dbReference>
<keyword evidence="2" id="KW-0540">Nuclease</keyword>
<gene>
    <name evidence="2" type="ORF">ACFPIJ_02480</name>
</gene>
<keyword evidence="2" id="KW-0255">Endonuclease</keyword>